<evidence type="ECO:0000256" key="1">
    <source>
        <dbReference type="SAM" id="Coils"/>
    </source>
</evidence>
<dbReference type="Proteomes" id="UP000663891">
    <property type="component" value="Unassembled WGS sequence"/>
</dbReference>
<protein>
    <submittedName>
        <fullName evidence="2">Uncharacterized protein</fullName>
    </submittedName>
</protein>
<evidence type="ECO:0000313" key="3">
    <source>
        <dbReference type="EMBL" id="CAF3515972.1"/>
    </source>
</evidence>
<dbReference type="EMBL" id="CAJNON010000503">
    <property type="protein sequence ID" value="CAF1293603.1"/>
    <property type="molecule type" value="Genomic_DNA"/>
</dbReference>
<gene>
    <name evidence="3" type="ORF">OKA104_LOCUS2321</name>
    <name evidence="2" type="ORF">VCS650_LOCUS30646</name>
</gene>
<proteinExistence type="predicted"/>
<name>A0A815D7S7_9BILA</name>
<evidence type="ECO:0000313" key="2">
    <source>
        <dbReference type="EMBL" id="CAF1293603.1"/>
    </source>
</evidence>
<sequence>MPPHVNQPLTEQAIYDLRNNLRKATNDINDYEEENYNDNIDQEDDDIEHLNQIPIPIESTTATILTSEIKYESVKSSSNRFLSNFIYLLLLLLLTQTNK</sequence>
<feature type="coiled-coil region" evidence="1">
    <location>
        <begin position="14"/>
        <end position="53"/>
    </location>
</feature>
<dbReference type="OrthoDB" id="10166891at2759"/>
<dbReference type="AlphaFoldDB" id="A0A815D7S7"/>
<organism evidence="2 4">
    <name type="scientific">Adineta steineri</name>
    <dbReference type="NCBI Taxonomy" id="433720"/>
    <lineage>
        <taxon>Eukaryota</taxon>
        <taxon>Metazoa</taxon>
        <taxon>Spiralia</taxon>
        <taxon>Gnathifera</taxon>
        <taxon>Rotifera</taxon>
        <taxon>Eurotatoria</taxon>
        <taxon>Bdelloidea</taxon>
        <taxon>Adinetida</taxon>
        <taxon>Adinetidae</taxon>
        <taxon>Adineta</taxon>
    </lineage>
</organism>
<accession>A0A815D7S7</accession>
<reference evidence="2" key="1">
    <citation type="submission" date="2021-02" db="EMBL/GenBank/DDBJ databases">
        <authorList>
            <person name="Nowell W R."/>
        </authorList>
    </citation>
    <scope>NUCLEOTIDE SEQUENCE</scope>
</reference>
<comment type="caution">
    <text evidence="2">The sequence shown here is derived from an EMBL/GenBank/DDBJ whole genome shotgun (WGS) entry which is preliminary data.</text>
</comment>
<evidence type="ECO:0000313" key="4">
    <source>
        <dbReference type="Proteomes" id="UP000663891"/>
    </source>
</evidence>
<keyword evidence="1" id="KW-0175">Coiled coil</keyword>
<dbReference type="Proteomes" id="UP000663881">
    <property type="component" value="Unassembled WGS sequence"/>
</dbReference>
<dbReference type="EMBL" id="CAJOAY010000063">
    <property type="protein sequence ID" value="CAF3515972.1"/>
    <property type="molecule type" value="Genomic_DNA"/>
</dbReference>